<feature type="signal peptide" evidence="7">
    <location>
        <begin position="1"/>
        <end position="18"/>
    </location>
</feature>
<dbReference type="AlphaFoldDB" id="A0A9W4I4U6"/>
<dbReference type="GO" id="GO:0031505">
    <property type="term" value="P:fungal-type cell wall organization"/>
    <property type="evidence" value="ECO:0007669"/>
    <property type="project" value="TreeGrafter"/>
</dbReference>
<evidence type="ECO:0000256" key="5">
    <source>
        <dbReference type="ARBA" id="ARBA00023180"/>
    </source>
</evidence>
<dbReference type="EMBL" id="CAJVOS010000060">
    <property type="protein sequence ID" value="CAG8234925.1"/>
    <property type="molecule type" value="Genomic_DNA"/>
</dbReference>
<evidence type="ECO:0000256" key="4">
    <source>
        <dbReference type="ARBA" id="ARBA00022729"/>
    </source>
</evidence>
<protein>
    <recommendedName>
        <fullName evidence="10">GPI-anchored cell wall organization protein Ecm33</fullName>
    </recommendedName>
</protein>
<keyword evidence="9" id="KW-1185">Reference proteome</keyword>
<dbReference type="SUPFAM" id="SSF52058">
    <property type="entry name" value="L domain-like"/>
    <property type="match status" value="2"/>
</dbReference>
<dbReference type="PANTHER" id="PTHR31018">
    <property type="entry name" value="SPORULATION-SPECIFIC PROTEIN-RELATED"/>
    <property type="match status" value="1"/>
</dbReference>
<evidence type="ECO:0000313" key="8">
    <source>
        <dbReference type="EMBL" id="CAG8234925.1"/>
    </source>
</evidence>
<dbReference type="GO" id="GO:0009986">
    <property type="term" value="C:cell surface"/>
    <property type="evidence" value="ECO:0007669"/>
    <property type="project" value="TreeGrafter"/>
</dbReference>
<comment type="caution">
    <text evidence="8">The sequence shown here is derived from an EMBL/GenBank/DDBJ whole genome shotgun (WGS) entry which is preliminary data.</text>
</comment>
<dbReference type="GO" id="GO:0009277">
    <property type="term" value="C:fungal-type cell wall"/>
    <property type="evidence" value="ECO:0007669"/>
    <property type="project" value="TreeGrafter"/>
</dbReference>
<keyword evidence="3" id="KW-0964">Secreted</keyword>
<accession>A0A9W4I4U6</accession>
<evidence type="ECO:0008006" key="10">
    <source>
        <dbReference type="Google" id="ProtNLM"/>
    </source>
</evidence>
<dbReference type="GO" id="GO:0005886">
    <property type="term" value="C:plasma membrane"/>
    <property type="evidence" value="ECO:0007669"/>
    <property type="project" value="TreeGrafter"/>
</dbReference>
<dbReference type="Pfam" id="PF12454">
    <property type="entry name" value="Ecm33"/>
    <property type="match status" value="1"/>
</dbReference>
<evidence type="ECO:0000256" key="6">
    <source>
        <dbReference type="SAM" id="MobiDB-lite"/>
    </source>
</evidence>
<dbReference type="PANTHER" id="PTHR31018:SF3">
    <property type="entry name" value="RECEPTOR PROTEIN-TYROSINE KINASE"/>
    <property type="match status" value="1"/>
</dbReference>
<feature type="chain" id="PRO_5040772161" description="GPI-anchored cell wall organization protein Ecm33" evidence="7">
    <location>
        <begin position="19"/>
        <end position="396"/>
    </location>
</feature>
<proteinExistence type="predicted"/>
<evidence type="ECO:0000256" key="7">
    <source>
        <dbReference type="SAM" id="SignalP"/>
    </source>
</evidence>
<name>A0A9W4I4U6_PENOL</name>
<evidence type="ECO:0000313" key="9">
    <source>
        <dbReference type="Proteomes" id="UP001153618"/>
    </source>
</evidence>
<dbReference type="OrthoDB" id="536881at2759"/>
<dbReference type="InterPro" id="IPR051648">
    <property type="entry name" value="CWI-Assembly_Regulator"/>
</dbReference>
<evidence type="ECO:0000256" key="3">
    <source>
        <dbReference type="ARBA" id="ARBA00022525"/>
    </source>
</evidence>
<sequence length="396" mass="41039">MSLKYILPALAATQAVFAASDCSDTKIKTQSDADGINSCSTIKGDITIDKSYSGDLSLSGIEKITGGLKCSQGANVSSITASSLTSIGKVFDLEGLTTLTLLDFAELDSVGGINWDALPKLQSLSFAKGVTKAGDVSITNTGLTDLNGIQLQTVGLFSIQNNRDLKTININNLKNATDSISFSGNYDTLEVNFPNLGTGKGMTFQNISAVSLPSLETLTGQLGFWGTKFETFSAPNLTKTGDLIFKNNDKLSNISMPVLKTVDGGFTIARDDDLNIISLSSLQRVNGAIDFSGTFNKVSLGALKDVAGAFNMQSTHGNFSCSDFKKLKNEDVIKGKFSCNATNDNPTTANGTSGTGSGTSSGSGSSSTSSGAAFFNGANVPVVGIAAVFGALASML</sequence>
<keyword evidence="5" id="KW-0325">Glycoprotein</keyword>
<dbReference type="Gene3D" id="3.80.20.20">
    <property type="entry name" value="Receptor L-domain"/>
    <property type="match status" value="1"/>
</dbReference>
<keyword evidence="2" id="KW-0134">Cell wall</keyword>
<comment type="subcellular location">
    <subcellularLocation>
        <location evidence="1">Secreted</location>
        <location evidence="1">Cell wall</location>
    </subcellularLocation>
</comment>
<gene>
    <name evidence="8" type="ORF">POLS_LOCUS8410</name>
</gene>
<reference evidence="8" key="1">
    <citation type="submission" date="2021-07" db="EMBL/GenBank/DDBJ databases">
        <authorList>
            <person name="Branca A.L. A."/>
        </authorList>
    </citation>
    <scope>NUCLEOTIDE SEQUENCE</scope>
</reference>
<dbReference type="Proteomes" id="UP001153618">
    <property type="component" value="Unassembled WGS sequence"/>
</dbReference>
<dbReference type="InterPro" id="IPR036941">
    <property type="entry name" value="Rcpt_L-dom_sf"/>
</dbReference>
<evidence type="ECO:0000256" key="2">
    <source>
        <dbReference type="ARBA" id="ARBA00022512"/>
    </source>
</evidence>
<keyword evidence="4 7" id="KW-0732">Signal</keyword>
<organism evidence="8 9">
    <name type="scientific">Penicillium olsonii</name>
    <dbReference type="NCBI Taxonomy" id="99116"/>
    <lineage>
        <taxon>Eukaryota</taxon>
        <taxon>Fungi</taxon>
        <taxon>Dikarya</taxon>
        <taxon>Ascomycota</taxon>
        <taxon>Pezizomycotina</taxon>
        <taxon>Eurotiomycetes</taxon>
        <taxon>Eurotiomycetidae</taxon>
        <taxon>Eurotiales</taxon>
        <taxon>Aspergillaceae</taxon>
        <taxon>Penicillium</taxon>
    </lineage>
</organism>
<evidence type="ECO:0000256" key="1">
    <source>
        <dbReference type="ARBA" id="ARBA00004191"/>
    </source>
</evidence>
<feature type="region of interest" description="Disordered" evidence="6">
    <location>
        <begin position="343"/>
        <end position="363"/>
    </location>
</feature>